<dbReference type="Pfam" id="PF14561">
    <property type="entry name" value="TPR_20"/>
    <property type="match status" value="1"/>
</dbReference>
<dbReference type="SUPFAM" id="SSF52833">
    <property type="entry name" value="Thioredoxin-like"/>
    <property type="match status" value="1"/>
</dbReference>
<protein>
    <submittedName>
        <fullName evidence="1">Unannotated protein</fullName>
    </submittedName>
</protein>
<reference evidence="1" key="1">
    <citation type="submission" date="2020-05" db="EMBL/GenBank/DDBJ databases">
        <authorList>
            <person name="Chiriac C."/>
            <person name="Salcher M."/>
            <person name="Ghai R."/>
            <person name="Kavagutti S V."/>
        </authorList>
    </citation>
    <scope>NUCLEOTIDE SEQUENCE</scope>
</reference>
<name>A0A6J6DPZ4_9ZZZZ</name>
<accession>A0A6J6DPZ4</accession>
<proteinExistence type="predicted"/>
<organism evidence="1">
    <name type="scientific">freshwater metagenome</name>
    <dbReference type="NCBI Taxonomy" id="449393"/>
    <lineage>
        <taxon>unclassified sequences</taxon>
        <taxon>metagenomes</taxon>
        <taxon>ecological metagenomes</taxon>
    </lineage>
</organism>
<dbReference type="InterPro" id="IPR011990">
    <property type="entry name" value="TPR-like_helical_dom_sf"/>
</dbReference>
<dbReference type="EMBL" id="CAEZTM010000008">
    <property type="protein sequence ID" value="CAB4564243.1"/>
    <property type="molecule type" value="Genomic_DNA"/>
</dbReference>
<evidence type="ECO:0000313" key="1">
    <source>
        <dbReference type="EMBL" id="CAB4564243.1"/>
    </source>
</evidence>
<dbReference type="Gene3D" id="3.40.30.10">
    <property type="entry name" value="Glutaredoxin"/>
    <property type="match status" value="1"/>
</dbReference>
<dbReference type="Gene3D" id="1.25.40.10">
    <property type="entry name" value="Tetratricopeptide repeat domain"/>
    <property type="match status" value="1"/>
</dbReference>
<gene>
    <name evidence="1" type="ORF">UFOPK1684_00319</name>
</gene>
<dbReference type="InterPro" id="IPR036249">
    <property type="entry name" value="Thioredoxin-like_sf"/>
</dbReference>
<dbReference type="AlphaFoldDB" id="A0A6J6DPZ4"/>
<sequence length="298" mass="31041">MSSPLVGPALHGALDLSGLVRKHATQAPSGAPASPLVRDVDDVTIGELVELSKRVPVILEVYGGELAPALGPLIESYAGAFVLGTVRGENAPELVKALGVQGIPTVVALVAGQPVPLFQGIPPEPDIKAVLEQVLALAAKGGVTDRVTPPTAEAAEPVEEPLPPLHQEAYDALSRNDIAGAKAAFQKALAQTPADSEAEAGLAQVELLERVSGLDADRAREEAAEKPKDLAAALAVADIEISGGRVEEACERLLALYSESPTEDKDTIRKRLLAYFILAGAPTDAVKQARNRLSSLMF</sequence>